<comment type="caution">
    <text evidence="2">The sequence shown here is derived from an EMBL/GenBank/DDBJ whole genome shotgun (WGS) entry which is preliminary data.</text>
</comment>
<dbReference type="Proteomes" id="UP000178735">
    <property type="component" value="Unassembled WGS sequence"/>
</dbReference>
<proteinExistence type="predicted"/>
<accession>A0A1F7WT70</accession>
<dbReference type="PROSITE" id="PS50853">
    <property type="entry name" value="FN3"/>
    <property type="match status" value="2"/>
</dbReference>
<dbReference type="InterPro" id="IPR036116">
    <property type="entry name" value="FN3_sf"/>
</dbReference>
<dbReference type="STRING" id="1817813.A2008_07705"/>
<evidence type="ECO:0000313" key="3">
    <source>
        <dbReference type="Proteomes" id="UP000178735"/>
    </source>
</evidence>
<protein>
    <recommendedName>
        <fullName evidence="1">Fibronectin type-III domain-containing protein</fullName>
    </recommendedName>
</protein>
<gene>
    <name evidence="2" type="ORF">A2008_07705</name>
</gene>
<dbReference type="InterPro" id="IPR003961">
    <property type="entry name" value="FN3_dom"/>
</dbReference>
<dbReference type="SMART" id="SM00060">
    <property type="entry name" value="FN3"/>
    <property type="match status" value="4"/>
</dbReference>
<name>A0A1F7WT70_9BACT</name>
<dbReference type="SUPFAM" id="SSF49265">
    <property type="entry name" value="Fibronectin type III"/>
    <property type="match status" value="2"/>
</dbReference>
<dbReference type="AlphaFoldDB" id="A0A1F7WT70"/>
<organism evidence="2 3">
    <name type="scientific">Candidatus Wallbacteria bacterium GWC2_49_35</name>
    <dbReference type="NCBI Taxonomy" id="1817813"/>
    <lineage>
        <taxon>Bacteria</taxon>
        <taxon>Candidatus Walliibacteriota</taxon>
    </lineage>
</organism>
<evidence type="ECO:0000259" key="1">
    <source>
        <dbReference type="PROSITE" id="PS50853"/>
    </source>
</evidence>
<feature type="domain" description="Fibronectin type-III" evidence="1">
    <location>
        <begin position="131"/>
        <end position="230"/>
    </location>
</feature>
<sequence>MIDDGYVPDSPKWDKNAPATLQKVSEKSYQVILDWEPVTTNKDDDEKRNVIGYNIYRRKQSTVDKKIATLASDQHYYIDKSSELIEGEKYIYSVSAFDNMLRESIHADGQMIIVQPEKKTIPKSPSRMFFAPGTNIAFGNERGDIIISWDAPMENIDNSYASDIIEYEIESHTHSQTAWKQIAKIPGDKNIFIDSNLTPGTYFYRVRAKNSSGNFSQYVDGNFSIYGKLDNIAPGPVTNLEIWYQKGKNYLRWQNPVKDSDGKSLDFTGIKVYRKIKDSSEPFTLIKILPQDISYTDFNINLDSYYIYTVTTFDISGNESIMSKPVSSEPKITYLDTPVNLVAKLDKSSTLTLNWDAVSGAKSYSVYRAPIENGVYVKTGDSATNTYIMSIPYGNVYYYKVTASGDNGVESSPSTAIQVVGNILYKTIECESYLSDISKGVNAVTRPFALEVNVVNFSDINKTGDYLRFSPISTADGESVRGVPLSGQDVDALDDYIDLNQFMSSGTYRCEIWIKKSTDAGIYKIEVGGNTYSNINCYSNNNYDILKYPVTFIVADDATYHGKMVTFKFTCQGKCEDSTDYVINLDKIVVLK</sequence>
<reference evidence="2 3" key="1">
    <citation type="journal article" date="2016" name="Nat. Commun.">
        <title>Thousands of microbial genomes shed light on interconnected biogeochemical processes in an aquifer system.</title>
        <authorList>
            <person name="Anantharaman K."/>
            <person name="Brown C.T."/>
            <person name="Hug L.A."/>
            <person name="Sharon I."/>
            <person name="Castelle C.J."/>
            <person name="Probst A.J."/>
            <person name="Thomas B.C."/>
            <person name="Singh A."/>
            <person name="Wilkins M.J."/>
            <person name="Karaoz U."/>
            <person name="Brodie E.L."/>
            <person name="Williams K.H."/>
            <person name="Hubbard S.S."/>
            <person name="Banfield J.F."/>
        </authorList>
    </citation>
    <scope>NUCLEOTIDE SEQUENCE [LARGE SCALE GENOMIC DNA]</scope>
</reference>
<feature type="domain" description="Fibronectin type-III" evidence="1">
    <location>
        <begin position="233"/>
        <end position="336"/>
    </location>
</feature>
<dbReference type="Gene3D" id="2.60.40.10">
    <property type="entry name" value="Immunoglobulins"/>
    <property type="match status" value="4"/>
</dbReference>
<dbReference type="EMBL" id="MGFH01000086">
    <property type="protein sequence ID" value="OGM05971.1"/>
    <property type="molecule type" value="Genomic_DNA"/>
</dbReference>
<dbReference type="InterPro" id="IPR013783">
    <property type="entry name" value="Ig-like_fold"/>
</dbReference>
<dbReference type="CDD" id="cd00063">
    <property type="entry name" value="FN3"/>
    <property type="match status" value="2"/>
</dbReference>
<evidence type="ECO:0000313" key="2">
    <source>
        <dbReference type="EMBL" id="OGM05971.1"/>
    </source>
</evidence>